<dbReference type="InterPro" id="IPR027417">
    <property type="entry name" value="P-loop_NTPase"/>
</dbReference>
<dbReference type="SUPFAM" id="SSF52540">
    <property type="entry name" value="P-loop containing nucleoside triphosphate hydrolases"/>
    <property type="match status" value="1"/>
</dbReference>
<dbReference type="Gene3D" id="3.40.50.300">
    <property type="entry name" value="P-loop containing nucleotide triphosphate hydrolases"/>
    <property type="match status" value="1"/>
</dbReference>
<dbReference type="Gene3D" id="3.80.10.10">
    <property type="entry name" value="Ribonuclease Inhibitor"/>
    <property type="match status" value="4"/>
</dbReference>
<dbReference type="Pfam" id="PF00931">
    <property type="entry name" value="NB-ARC"/>
    <property type="match status" value="1"/>
</dbReference>
<dbReference type="SUPFAM" id="SSF52047">
    <property type="entry name" value="RNI-like"/>
    <property type="match status" value="1"/>
</dbReference>
<reference evidence="5 6" key="1">
    <citation type="submission" date="2023-12" db="EMBL/GenBank/DDBJ databases">
        <title>A high-quality genome assembly for Dillenia turbinata (Dilleniales).</title>
        <authorList>
            <person name="Chanderbali A."/>
        </authorList>
    </citation>
    <scope>NUCLEOTIDE SEQUENCE [LARGE SCALE GENOMIC DNA]</scope>
    <source>
        <strain evidence="5">LSX21</strain>
        <tissue evidence="5">Leaf</tissue>
    </source>
</reference>
<sequence length="1312" mass="147590">MIEQQAIYNVLQDDEITTIILVGRKGIGKTWMAKQLRARAVREDLFDIIIWVSMNKKFENDLLKSIARQLPLMSTTKEWDGNESEDNNTEGQEMEEILDTLKQNLSSMLSQRRVLLIIDGVGNDITEESIQSAFSPPLYSRQKKSLKVLITRSEPIATDISAGNKKLFMIKPLSEEEASSLLKKRAEQKQIDITCIEYLSKAIVKASHGLPAKVLMIAETFGYLQQSDSPLWALESALEEAAQDEHYNVMQLLWHDMCWNPVLVDCYWHARHLLTGHGSIHYNDLIVQWILEGYLGQVNSIEEAYKKGHYNLIKLVDLGLLKKEGNDVLMEGDCTMDPCHGFGGTAKLGMADALEESQVEWNSFGRITRINGMIKSVNDKGQKNASMLLIDGYHLSKEAPGALVKLMERFEILALFNSTQQNLTLSLSNMHNLRALVLRGCTLLEEILIPRPIQAPSLLTVLEISGAKSLENVPADLFEKTPQLRSLNLSQWPMELLPSSIFESLVELRWLILRGCSKLKVLPSLKCLTKLEVIDLCGSPALENLVDSTFSMLQNLKIINFSKTKLRRTPIVNGLVNLTHFLVSSCDTLSLLRKLDSLTSLQVLDLSGATNLVKLPDKSFKNNDNLCFLNLSGSGITELPIIANFRGLEYLDVSKAKNLNKFENSSFQKLPHLQVLNFSEIQVKKLPLISNLGNLRKLLLSSCAQLEELPIMEGLTRLEVLDLSGGSKLREISDQHLNLRNLCHLLLPNCSSLEKLPCLSVPKKLEVLDLSGCSSLTEIKDDSFEHLFCLKRLSLSETKVKKLPSLSNLGNLTHLLLRDCTSLQVLPSLDSLSRLENLNLCGASSLENFQPKFLEHMKHLQILNLSGTPLKDLPSMLNLSDLCQLSLRGCAAIKKVPNLEDLTKLKVLDLSGTAVETVPLEKLTNVRQLMLQNCSSLDDSLDLNVLDLLSPDSKKVPGGVLEMAEPKCVGLPAMKHVPGVDNGISEGSRCQWAISNFSAEKIAYSNKPYAFVRGTYLLDLLKKSPELWETNFKKFHFSSCPIETYEGGDIYFCNDELFYRSIYYLNGYLSDPMENDRSLELRGFENFPVGMEDVLEHANYIFLVDSDFIKCLQDLRVNNINQMKGCWIERCSKLKCILDTKEQSTLGKVLEILWLSNLPSLKCICNGSVHADTFRNLRCLYLDCCPLLTYVFSPSQQLENLEVLQVKFCYGLDAIVNSDESAELSLSKLHTIHLWDLPELQSIGIRLTSLETFKIGQCPKMKNLENYVKIARNVEILKDSAEKLQDQSLCLNLDEKDFSLIKLPENLEILSK</sequence>
<gene>
    <name evidence="5" type="ORF">RJ641_002089</name>
</gene>
<evidence type="ECO:0000256" key="1">
    <source>
        <dbReference type="ARBA" id="ARBA00022614"/>
    </source>
</evidence>
<dbReference type="SUPFAM" id="SSF52058">
    <property type="entry name" value="L domain-like"/>
    <property type="match status" value="2"/>
</dbReference>
<dbReference type="GO" id="GO:0043531">
    <property type="term" value="F:ADP binding"/>
    <property type="evidence" value="ECO:0007669"/>
    <property type="project" value="InterPro"/>
</dbReference>
<name>A0AAN8VEA2_9MAGN</name>
<dbReference type="PROSITE" id="PS51450">
    <property type="entry name" value="LRR"/>
    <property type="match status" value="1"/>
</dbReference>
<keyword evidence="3" id="KW-0611">Plant defense</keyword>
<comment type="caution">
    <text evidence="5">The sequence shown here is derived from an EMBL/GenBank/DDBJ whole genome shotgun (WGS) entry which is preliminary data.</text>
</comment>
<feature type="domain" description="NB-ARC" evidence="4">
    <location>
        <begin position="6"/>
        <end position="190"/>
    </location>
</feature>
<dbReference type="PANTHER" id="PTHR36766:SF63">
    <property type="entry name" value="NB-ARC DOMAIN-CONTAINING PROTEIN"/>
    <property type="match status" value="1"/>
</dbReference>
<dbReference type="InterPro" id="IPR003591">
    <property type="entry name" value="Leu-rich_rpt_typical-subtyp"/>
</dbReference>
<organism evidence="5 6">
    <name type="scientific">Dillenia turbinata</name>
    <dbReference type="NCBI Taxonomy" id="194707"/>
    <lineage>
        <taxon>Eukaryota</taxon>
        <taxon>Viridiplantae</taxon>
        <taxon>Streptophyta</taxon>
        <taxon>Embryophyta</taxon>
        <taxon>Tracheophyta</taxon>
        <taxon>Spermatophyta</taxon>
        <taxon>Magnoliopsida</taxon>
        <taxon>eudicotyledons</taxon>
        <taxon>Gunneridae</taxon>
        <taxon>Pentapetalae</taxon>
        <taxon>Dilleniales</taxon>
        <taxon>Dilleniaceae</taxon>
        <taxon>Dillenia</taxon>
    </lineage>
</organism>
<dbReference type="PRINTS" id="PR00364">
    <property type="entry name" value="DISEASERSIST"/>
</dbReference>
<dbReference type="GO" id="GO:0006952">
    <property type="term" value="P:defense response"/>
    <property type="evidence" value="ECO:0007669"/>
    <property type="project" value="UniProtKB-KW"/>
</dbReference>
<protein>
    <submittedName>
        <fullName evidence="5">NB-ARC</fullName>
    </submittedName>
</protein>
<keyword evidence="1" id="KW-0433">Leucine-rich repeat</keyword>
<dbReference type="SMART" id="SM00369">
    <property type="entry name" value="LRR_TYP"/>
    <property type="match status" value="4"/>
</dbReference>
<proteinExistence type="predicted"/>
<dbReference type="InterPro" id="IPR032675">
    <property type="entry name" value="LRR_dom_sf"/>
</dbReference>
<accession>A0AAN8VEA2</accession>
<evidence type="ECO:0000256" key="3">
    <source>
        <dbReference type="ARBA" id="ARBA00022821"/>
    </source>
</evidence>
<dbReference type="PANTHER" id="PTHR36766">
    <property type="entry name" value="PLANT BROAD-SPECTRUM MILDEW RESISTANCE PROTEIN RPW8"/>
    <property type="match status" value="1"/>
</dbReference>
<dbReference type="InterPro" id="IPR002182">
    <property type="entry name" value="NB-ARC"/>
</dbReference>
<keyword evidence="6" id="KW-1185">Reference proteome</keyword>
<evidence type="ECO:0000313" key="6">
    <source>
        <dbReference type="Proteomes" id="UP001370490"/>
    </source>
</evidence>
<evidence type="ECO:0000259" key="4">
    <source>
        <dbReference type="Pfam" id="PF00931"/>
    </source>
</evidence>
<dbReference type="Proteomes" id="UP001370490">
    <property type="component" value="Unassembled WGS sequence"/>
</dbReference>
<dbReference type="EMBL" id="JBAMMX010000010">
    <property type="protein sequence ID" value="KAK6932465.1"/>
    <property type="molecule type" value="Genomic_DNA"/>
</dbReference>
<evidence type="ECO:0000313" key="5">
    <source>
        <dbReference type="EMBL" id="KAK6932465.1"/>
    </source>
</evidence>
<keyword evidence="2" id="KW-0677">Repeat</keyword>
<dbReference type="InterPro" id="IPR001611">
    <property type="entry name" value="Leu-rich_rpt"/>
</dbReference>
<evidence type="ECO:0000256" key="2">
    <source>
        <dbReference type="ARBA" id="ARBA00022737"/>
    </source>
</evidence>